<dbReference type="PANTHER" id="PTHR43669">
    <property type="entry name" value="5-KETO-D-GLUCONATE 5-REDUCTASE"/>
    <property type="match status" value="1"/>
</dbReference>
<evidence type="ECO:0008006" key="5">
    <source>
        <dbReference type="Google" id="ProtNLM"/>
    </source>
</evidence>
<dbReference type="OrthoDB" id="5336600at2759"/>
<sequence length="238" mass="25389">MSSPGIVLILGAGPRIGAAIAERFSSIGYKVALASRTGGSKAANKTPSNTNTNTLSLTADFSQPSTIPSIFTTIKETFSSPPNVIIYNAGSLTPPAVKDDPLSVPAEDVQKDFLVNVVTPYVAAHEATKAWEELGGDVKKTFIYTGNITNVAIVPMPMMVDVGMGKAAAAYWIGMADAAHRGKGYRFHYADERHADGRLKGQDVDGEAHAEFYEQLAAHEGDVPWHATFVKGKGYVKF</sequence>
<gene>
    <name evidence="3" type="ORF">M409DRAFT_67531</name>
</gene>
<evidence type="ECO:0000256" key="1">
    <source>
        <dbReference type="ARBA" id="ARBA00006484"/>
    </source>
</evidence>
<keyword evidence="2" id="KW-0560">Oxidoreductase</keyword>
<evidence type="ECO:0000256" key="2">
    <source>
        <dbReference type="ARBA" id="ARBA00023002"/>
    </source>
</evidence>
<dbReference type="InterPro" id="IPR002347">
    <property type="entry name" value="SDR_fam"/>
</dbReference>
<proteinExistence type="inferred from homology"/>
<dbReference type="EMBL" id="ML993602">
    <property type="protein sequence ID" value="KAF2164783.1"/>
    <property type="molecule type" value="Genomic_DNA"/>
</dbReference>
<dbReference type="RefSeq" id="XP_033665672.1">
    <property type="nucleotide sequence ID" value="XM_033817449.1"/>
</dbReference>
<dbReference type="Pfam" id="PF00106">
    <property type="entry name" value="adh_short"/>
    <property type="match status" value="1"/>
</dbReference>
<accession>A0A6A6CDJ0</accession>
<dbReference type="Gene3D" id="3.40.50.720">
    <property type="entry name" value="NAD(P)-binding Rossmann-like Domain"/>
    <property type="match status" value="1"/>
</dbReference>
<dbReference type="CDD" id="cd05233">
    <property type="entry name" value="SDR_c"/>
    <property type="match status" value="1"/>
</dbReference>
<evidence type="ECO:0000313" key="4">
    <source>
        <dbReference type="Proteomes" id="UP000799537"/>
    </source>
</evidence>
<dbReference type="Proteomes" id="UP000799537">
    <property type="component" value="Unassembled WGS sequence"/>
</dbReference>
<evidence type="ECO:0000313" key="3">
    <source>
        <dbReference type="EMBL" id="KAF2164783.1"/>
    </source>
</evidence>
<name>A0A6A6CDJ0_ZASCE</name>
<dbReference type="PANTHER" id="PTHR43669:SF4">
    <property type="entry name" value="SHORT-CHAIN DEHYDROGENASE"/>
    <property type="match status" value="1"/>
</dbReference>
<dbReference type="SUPFAM" id="SSF51735">
    <property type="entry name" value="NAD(P)-binding Rossmann-fold domains"/>
    <property type="match status" value="1"/>
</dbReference>
<dbReference type="AlphaFoldDB" id="A0A6A6CDJ0"/>
<keyword evidence="4" id="KW-1185">Reference proteome</keyword>
<protein>
    <recommendedName>
        <fullName evidence="5">Short-chain dehydrogenase</fullName>
    </recommendedName>
</protein>
<organism evidence="3 4">
    <name type="scientific">Zasmidium cellare ATCC 36951</name>
    <dbReference type="NCBI Taxonomy" id="1080233"/>
    <lineage>
        <taxon>Eukaryota</taxon>
        <taxon>Fungi</taxon>
        <taxon>Dikarya</taxon>
        <taxon>Ascomycota</taxon>
        <taxon>Pezizomycotina</taxon>
        <taxon>Dothideomycetes</taxon>
        <taxon>Dothideomycetidae</taxon>
        <taxon>Mycosphaerellales</taxon>
        <taxon>Mycosphaerellaceae</taxon>
        <taxon>Zasmidium</taxon>
    </lineage>
</organism>
<reference evidence="3" key="1">
    <citation type="journal article" date="2020" name="Stud. Mycol.">
        <title>101 Dothideomycetes genomes: a test case for predicting lifestyles and emergence of pathogens.</title>
        <authorList>
            <person name="Haridas S."/>
            <person name="Albert R."/>
            <person name="Binder M."/>
            <person name="Bloem J."/>
            <person name="Labutti K."/>
            <person name="Salamov A."/>
            <person name="Andreopoulos B."/>
            <person name="Baker S."/>
            <person name="Barry K."/>
            <person name="Bills G."/>
            <person name="Bluhm B."/>
            <person name="Cannon C."/>
            <person name="Castanera R."/>
            <person name="Culley D."/>
            <person name="Daum C."/>
            <person name="Ezra D."/>
            <person name="Gonzalez J."/>
            <person name="Henrissat B."/>
            <person name="Kuo A."/>
            <person name="Liang C."/>
            <person name="Lipzen A."/>
            <person name="Lutzoni F."/>
            <person name="Magnuson J."/>
            <person name="Mondo S."/>
            <person name="Nolan M."/>
            <person name="Ohm R."/>
            <person name="Pangilinan J."/>
            <person name="Park H.-J."/>
            <person name="Ramirez L."/>
            <person name="Alfaro M."/>
            <person name="Sun H."/>
            <person name="Tritt A."/>
            <person name="Yoshinaga Y."/>
            <person name="Zwiers L.-H."/>
            <person name="Turgeon B."/>
            <person name="Goodwin S."/>
            <person name="Spatafora J."/>
            <person name="Crous P."/>
            <person name="Grigoriev I."/>
        </authorList>
    </citation>
    <scope>NUCLEOTIDE SEQUENCE</scope>
    <source>
        <strain evidence="3">ATCC 36951</strain>
    </source>
</reference>
<dbReference type="GO" id="GO:0016491">
    <property type="term" value="F:oxidoreductase activity"/>
    <property type="evidence" value="ECO:0007669"/>
    <property type="project" value="UniProtKB-KW"/>
</dbReference>
<comment type="similarity">
    <text evidence="1">Belongs to the short-chain dehydrogenases/reductases (SDR) family.</text>
</comment>
<dbReference type="InterPro" id="IPR036291">
    <property type="entry name" value="NAD(P)-bd_dom_sf"/>
</dbReference>
<dbReference type="GeneID" id="54570721"/>